<dbReference type="EMBL" id="CAAHDC010000004">
    <property type="protein sequence ID" value="VGM17016.1"/>
    <property type="molecule type" value="Genomic_DNA"/>
</dbReference>
<name>A0A486NSE2_KLEPN</name>
<dbReference type="AlphaFoldDB" id="A0A486NSE2"/>
<accession>A0A486NSE2</accession>
<protein>
    <recommendedName>
        <fullName evidence="3">TIGR04255 family protein</fullName>
    </recommendedName>
</protein>
<reference evidence="1" key="1">
    <citation type="submission" date="2019-03" db="EMBL/GenBank/DDBJ databases">
        <authorList>
            <consortium name="Pathogen Informatics"/>
        </authorList>
    </citation>
    <scope>NUCLEOTIDE SEQUENCE</scope>
    <source>
        <strain evidence="2">5012STDY7626355</strain>
        <strain evidence="1">5012STDY7626450</strain>
    </source>
</reference>
<dbReference type="RefSeq" id="WP_117407668.1">
    <property type="nucleotide sequence ID" value="NZ_CAAGTY010000003.1"/>
</dbReference>
<evidence type="ECO:0000313" key="2">
    <source>
        <dbReference type="EMBL" id="VGM17016.1"/>
    </source>
</evidence>
<sequence length="229" mass="25266">MDSILSTVNINLFLPHSILPAESKSIIKLMPFIQEGFFPGHGEASNTDTGAKSKVIRVDKVAGNVNLFSIFSPWGIHLGIESREVLSVDVLEKEITGLFSLLDATFSSEVIKIFRVATVITTGFKYESELECGIYKRVFKSEDISLEWSFRQVRLSEVEGERIFNNISVNKSHASVGFRGDVYNGDAIVISVDNNTHTSDSSLRFSIDSLGFVKKLLAKTIGDVNKLVG</sequence>
<dbReference type="EMBL" id="CAAHCV010000002">
    <property type="protein sequence ID" value="VGL62059.1"/>
    <property type="molecule type" value="Genomic_DNA"/>
</dbReference>
<gene>
    <name evidence="2" type="ORF">SAMEA4873556_01701</name>
    <name evidence="1" type="ORF">SAMEA4873652_00865</name>
</gene>
<proteinExistence type="predicted"/>
<organism evidence="1">
    <name type="scientific">Klebsiella pneumoniae</name>
    <dbReference type="NCBI Taxonomy" id="573"/>
    <lineage>
        <taxon>Bacteria</taxon>
        <taxon>Pseudomonadati</taxon>
        <taxon>Pseudomonadota</taxon>
        <taxon>Gammaproteobacteria</taxon>
        <taxon>Enterobacterales</taxon>
        <taxon>Enterobacteriaceae</taxon>
        <taxon>Klebsiella/Raoultella group</taxon>
        <taxon>Klebsiella</taxon>
        <taxon>Klebsiella pneumoniae complex</taxon>
    </lineage>
</organism>
<evidence type="ECO:0000313" key="1">
    <source>
        <dbReference type="EMBL" id="VGL62059.1"/>
    </source>
</evidence>
<evidence type="ECO:0008006" key="3">
    <source>
        <dbReference type="Google" id="ProtNLM"/>
    </source>
</evidence>